<evidence type="ECO:0000313" key="1">
    <source>
        <dbReference type="EMBL" id="MDI6101320.1"/>
    </source>
</evidence>
<name>A0ABT6WNN9_9ACTN</name>
<sequence>MTAPGDTILLIVLAAALMACTGYAAGRLHQRRQNGPDLREAYRTGYDAATRNVFSTAARAAGRRSVAPEVVPLGPEGVAGVPTQREGRHTVPDELVQAATYRLPPDRVARAKVPRPRT</sequence>
<protein>
    <recommendedName>
        <fullName evidence="3">Secreted protein</fullName>
    </recommendedName>
</protein>
<keyword evidence="2" id="KW-1185">Reference proteome</keyword>
<organism evidence="1 2">
    <name type="scientific">Actinoplanes sandaracinus</name>
    <dbReference type="NCBI Taxonomy" id="3045177"/>
    <lineage>
        <taxon>Bacteria</taxon>
        <taxon>Bacillati</taxon>
        <taxon>Actinomycetota</taxon>
        <taxon>Actinomycetes</taxon>
        <taxon>Micromonosporales</taxon>
        <taxon>Micromonosporaceae</taxon>
        <taxon>Actinoplanes</taxon>
    </lineage>
</organism>
<proteinExistence type="predicted"/>
<dbReference type="EMBL" id="JASCTH010000014">
    <property type="protein sequence ID" value="MDI6101320.1"/>
    <property type="molecule type" value="Genomic_DNA"/>
</dbReference>
<evidence type="ECO:0000313" key="2">
    <source>
        <dbReference type="Proteomes" id="UP001241758"/>
    </source>
</evidence>
<comment type="caution">
    <text evidence="1">The sequence shown here is derived from an EMBL/GenBank/DDBJ whole genome shotgun (WGS) entry which is preliminary data.</text>
</comment>
<reference evidence="1 2" key="1">
    <citation type="submission" date="2023-05" db="EMBL/GenBank/DDBJ databases">
        <title>Actinoplanes sp. NEAU-A12 genome sequencing.</title>
        <authorList>
            <person name="Wang Z.-S."/>
        </authorList>
    </citation>
    <scope>NUCLEOTIDE SEQUENCE [LARGE SCALE GENOMIC DNA]</scope>
    <source>
        <strain evidence="1 2">NEAU-A12</strain>
    </source>
</reference>
<evidence type="ECO:0008006" key="3">
    <source>
        <dbReference type="Google" id="ProtNLM"/>
    </source>
</evidence>
<accession>A0ABT6WNN9</accession>
<gene>
    <name evidence="1" type="ORF">QLQ12_22140</name>
</gene>
<dbReference type="RefSeq" id="WP_282762190.1">
    <property type="nucleotide sequence ID" value="NZ_JASCTH010000014.1"/>
</dbReference>
<dbReference type="Proteomes" id="UP001241758">
    <property type="component" value="Unassembled WGS sequence"/>
</dbReference>